<dbReference type="Pfam" id="PF18575">
    <property type="entry name" value="HAMP_N3"/>
    <property type="match status" value="1"/>
</dbReference>
<dbReference type="SMART" id="SM00304">
    <property type="entry name" value="HAMP"/>
    <property type="match status" value="3"/>
</dbReference>
<dbReference type="SUPFAM" id="SSF158472">
    <property type="entry name" value="HAMP domain-like"/>
    <property type="match status" value="1"/>
</dbReference>
<dbReference type="CDD" id="cd06225">
    <property type="entry name" value="HAMP"/>
    <property type="match status" value="1"/>
</dbReference>
<dbReference type="PANTHER" id="PTHR43531:SF14">
    <property type="entry name" value="METHYL-ACCEPTING CHEMOTAXIS PROTEIN I-RELATED"/>
    <property type="match status" value="1"/>
</dbReference>
<evidence type="ECO:0000259" key="6">
    <source>
        <dbReference type="PROSITE" id="PS50885"/>
    </source>
</evidence>
<dbReference type="Gene3D" id="1.10.287.950">
    <property type="entry name" value="Methyl-accepting chemotaxis protein"/>
    <property type="match status" value="1"/>
</dbReference>
<organism evidence="7 8">
    <name type="scientific">Lysobacter arvi</name>
    <dbReference type="NCBI Taxonomy" id="3038776"/>
    <lineage>
        <taxon>Bacteria</taxon>
        <taxon>Pseudomonadati</taxon>
        <taxon>Pseudomonadota</taxon>
        <taxon>Gammaproteobacteria</taxon>
        <taxon>Lysobacterales</taxon>
        <taxon>Lysobacteraceae</taxon>
        <taxon>Lysobacter</taxon>
    </lineage>
</organism>
<comment type="similarity">
    <text evidence="2">Belongs to the methyl-accepting chemotaxis (MCP) protein family.</text>
</comment>
<dbReference type="SUPFAM" id="SSF58104">
    <property type="entry name" value="Methyl-accepting chemotaxis protein (MCP) signaling domain"/>
    <property type="match status" value="1"/>
</dbReference>
<dbReference type="Pfam" id="PF00015">
    <property type="entry name" value="MCPsignal"/>
    <property type="match status" value="1"/>
</dbReference>
<keyword evidence="8" id="KW-1185">Reference proteome</keyword>
<keyword evidence="4" id="KW-0472">Membrane</keyword>
<evidence type="ECO:0000259" key="5">
    <source>
        <dbReference type="PROSITE" id="PS50111"/>
    </source>
</evidence>
<feature type="domain" description="HAMP" evidence="6">
    <location>
        <begin position="397"/>
        <end position="443"/>
    </location>
</feature>
<evidence type="ECO:0000313" key="7">
    <source>
        <dbReference type="EMBL" id="MDR0182727.1"/>
    </source>
</evidence>
<gene>
    <name evidence="7" type="ORF">P8609_07050</name>
</gene>
<feature type="domain" description="Methyl-accepting transducer" evidence="5">
    <location>
        <begin position="448"/>
        <end position="677"/>
    </location>
</feature>
<name>A0ABU1CC23_9GAMM</name>
<dbReference type="Proteomes" id="UP001233535">
    <property type="component" value="Unassembled WGS sequence"/>
</dbReference>
<dbReference type="InterPro" id="IPR003660">
    <property type="entry name" value="HAMP_dom"/>
</dbReference>
<dbReference type="InterPro" id="IPR041395">
    <property type="entry name" value="McpB_HAMP_3rd"/>
</dbReference>
<dbReference type="CDD" id="cd11386">
    <property type="entry name" value="MCP_signal"/>
    <property type="match status" value="1"/>
</dbReference>
<dbReference type="EMBL" id="JARUHG010000001">
    <property type="protein sequence ID" value="MDR0182727.1"/>
    <property type="molecule type" value="Genomic_DNA"/>
</dbReference>
<evidence type="ECO:0000256" key="4">
    <source>
        <dbReference type="SAM" id="Phobius"/>
    </source>
</evidence>
<comment type="caution">
    <text evidence="7">The sequence shown here is derived from an EMBL/GenBank/DDBJ whole genome shotgun (WGS) entry which is preliminary data.</text>
</comment>
<keyword evidence="1" id="KW-0488">Methylation</keyword>
<dbReference type="Pfam" id="PF18947">
    <property type="entry name" value="HAMP_2"/>
    <property type="match status" value="1"/>
</dbReference>
<protein>
    <submittedName>
        <fullName evidence="7">Methyl-accepting chemotaxis protein</fullName>
    </submittedName>
</protein>
<dbReference type="Gene3D" id="1.20.120.1530">
    <property type="match status" value="2"/>
</dbReference>
<evidence type="ECO:0000256" key="1">
    <source>
        <dbReference type="ARBA" id="ARBA00022481"/>
    </source>
</evidence>
<sequence>MTSSRSTSLQTKLLGALALGLAVILLCALGGLASAWLNLSTDVPTQVQQASDAERLGRDFRAQVQEWKNVLIRGNDPAMRDKHLKAFKENGAQVHDLATSLADGLADADAAKTARVFVTQHAGLQTQYLDALKAFADSGYDTHVGDALVHGMDREPTRTLESLIERTKSLADAAVLKNSQDARRSLVIAASLAVFAAFALVILIGWWVRRSIVRPIEEVARAAQSVSRGELDSRLRVSTRDEIGMLARAMLDVTATLTDVSSAQADMASRHEAGQMRFRMDAARFPGAFGRMVEDTNALVAAQVALIDRMLAVMQRYAVGDLSVDMGALPGEKASITEAMDASKRNLGAINAEIRRLVACAAAGDFAARGDEAAFEHEFREMVGGLNRLMSGTNANLQQVSALLRAIAEGDLTARMEGEHHGVFAIMRDDANATVSRLVDIVGGIADVTRAINGAASEISAGNNDLAQRTEQQAASLEETAASMEELTTTVRQNAQTAREASQQAGEAADVARDGGRVVGDVVATMEGIEKASRRIAEIIGVIDGIAFQTNILALNAAVEAARAGEQGRGFAVVAGEVRALAQRSAGAAKEIKGLIEDSVTQVASGSQLVSQAGGTMQRIVESVQRVTGLMAEIAAASQEQASGIEQVSRTVVHMDEATQQNAALVEEASATAKSMVEQASELGAAVSVFRLAGPARPFAAAA</sequence>
<keyword evidence="4" id="KW-0812">Transmembrane</keyword>
<dbReference type="InterPro" id="IPR004089">
    <property type="entry name" value="MCPsignal_dom"/>
</dbReference>
<evidence type="ECO:0000313" key="8">
    <source>
        <dbReference type="Proteomes" id="UP001233535"/>
    </source>
</evidence>
<evidence type="ECO:0000256" key="3">
    <source>
        <dbReference type="PROSITE-ProRule" id="PRU00284"/>
    </source>
</evidence>
<keyword evidence="3" id="KW-0807">Transducer</keyword>
<reference evidence="7 8" key="1">
    <citation type="submission" date="2023-04" db="EMBL/GenBank/DDBJ databases">
        <title>Lysobacter sp. strain UC isolated from soil sample.</title>
        <authorList>
            <person name="Choksket S."/>
            <person name="Harshvardhan F."/>
            <person name="Rana R."/>
            <person name="Patil P.B."/>
            <person name="Korpole S."/>
        </authorList>
    </citation>
    <scope>NUCLEOTIDE SEQUENCE [LARGE SCALE GENOMIC DNA]</scope>
    <source>
        <strain evidence="7 8">UC</strain>
    </source>
</reference>
<dbReference type="PROSITE" id="PS50111">
    <property type="entry name" value="CHEMOTAXIS_TRANSDUC_2"/>
    <property type="match status" value="1"/>
</dbReference>
<dbReference type="Pfam" id="PF00672">
    <property type="entry name" value="HAMP"/>
    <property type="match status" value="1"/>
</dbReference>
<dbReference type="RefSeq" id="WP_309261842.1">
    <property type="nucleotide sequence ID" value="NZ_JARUHG010000001.1"/>
</dbReference>
<proteinExistence type="inferred from homology"/>
<accession>A0ABU1CC23</accession>
<feature type="transmembrane region" description="Helical" evidence="4">
    <location>
        <begin position="186"/>
        <end position="208"/>
    </location>
</feature>
<dbReference type="InterPro" id="IPR051310">
    <property type="entry name" value="MCP_chemotaxis"/>
</dbReference>
<keyword evidence="4" id="KW-1133">Transmembrane helix</keyword>
<evidence type="ECO:0000256" key="2">
    <source>
        <dbReference type="ARBA" id="ARBA00029447"/>
    </source>
</evidence>
<feature type="domain" description="HAMP" evidence="6">
    <location>
        <begin position="210"/>
        <end position="262"/>
    </location>
</feature>
<dbReference type="SMART" id="SM00283">
    <property type="entry name" value="MA"/>
    <property type="match status" value="1"/>
</dbReference>
<dbReference type="PANTHER" id="PTHR43531">
    <property type="entry name" value="PROTEIN ICFG"/>
    <property type="match status" value="1"/>
</dbReference>
<dbReference type="PROSITE" id="PS50885">
    <property type="entry name" value="HAMP"/>
    <property type="match status" value="2"/>
</dbReference>